<name>A0A3N0UZE4_9GAMM</name>
<dbReference type="InParanoid" id="A0A3N0UZE4"/>
<gene>
    <name evidence="1" type="ORF">ED208_16540</name>
</gene>
<accession>A0A3N0UZE4</accession>
<reference evidence="1 2" key="1">
    <citation type="submission" date="2018-10" db="EMBL/GenBank/DDBJ databases">
        <authorList>
            <person name="Chen W.-M."/>
        </authorList>
    </citation>
    <scope>NUCLEOTIDE SEQUENCE [LARGE SCALE GENOMIC DNA]</scope>
    <source>
        <strain evidence="1 2">THS-13</strain>
    </source>
</reference>
<evidence type="ECO:0000313" key="1">
    <source>
        <dbReference type="EMBL" id="ROH85618.1"/>
    </source>
</evidence>
<dbReference type="Proteomes" id="UP000282106">
    <property type="component" value="Unassembled WGS sequence"/>
</dbReference>
<comment type="caution">
    <text evidence="1">The sequence shown here is derived from an EMBL/GenBank/DDBJ whole genome shotgun (WGS) entry which is preliminary data.</text>
</comment>
<keyword evidence="2" id="KW-1185">Reference proteome</keyword>
<organism evidence="1 2">
    <name type="scientific">Stagnimonas aquatica</name>
    <dbReference type="NCBI Taxonomy" id="2689987"/>
    <lineage>
        <taxon>Bacteria</taxon>
        <taxon>Pseudomonadati</taxon>
        <taxon>Pseudomonadota</taxon>
        <taxon>Gammaproteobacteria</taxon>
        <taxon>Nevskiales</taxon>
        <taxon>Nevskiaceae</taxon>
        <taxon>Stagnimonas</taxon>
    </lineage>
</organism>
<dbReference type="AlphaFoldDB" id="A0A3N0UZE4"/>
<proteinExistence type="predicted"/>
<evidence type="ECO:0000313" key="2">
    <source>
        <dbReference type="Proteomes" id="UP000282106"/>
    </source>
</evidence>
<protein>
    <recommendedName>
        <fullName evidence="3">Isochorismatase</fullName>
    </recommendedName>
</protein>
<evidence type="ECO:0008006" key="3">
    <source>
        <dbReference type="Google" id="ProtNLM"/>
    </source>
</evidence>
<dbReference type="RefSeq" id="WP_123213041.1">
    <property type="nucleotide sequence ID" value="NZ_RJVO01000011.1"/>
</dbReference>
<sequence>MYRPRSIESHPEWEQADRIKCYSITAHDGPVMPAPFRERLEAVKAARGGDWAQRPAFAIFHHGATGLYLVLAWWDNGNELFISVSFKGEAGDWVEDPSRHSFCLYDLEVIWAERNFYIETLDCTCPDLTAYRGRRFSQTSF</sequence>
<dbReference type="EMBL" id="RJVO01000011">
    <property type="protein sequence ID" value="ROH85618.1"/>
    <property type="molecule type" value="Genomic_DNA"/>
</dbReference>